<protein>
    <submittedName>
        <fullName evidence="1">Uncharacterized protein</fullName>
    </submittedName>
</protein>
<comment type="caution">
    <text evidence="1">The sequence shown here is derived from an EMBL/GenBank/DDBJ whole genome shotgun (WGS) entry which is preliminary data.</text>
</comment>
<dbReference type="EMBL" id="JAQQFN010000005">
    <property type="protein sequence ID" value="MFL9883232.1"/>
    <property type="molecule type" value="Genomic_DNA"/>
</dbReference>
<organism evidence="1 2">
    <name type="scientific">Paraburkholderia agricolaris</name>
    <dbReference type="NCBI Taxonomy" id="2152888"/>
    <lineage>
        <taxon>Bacteria</taxon>
        <taxon>Pseudomonadati</taxon>
        <taxon>Pseudomonadota</taxon>
        <taxon>Betaproteobacteria</taxon>
        <taxon>Burkholderiales</taxon>
        <taxon>Burkholderiaceae</taxon>
        <taxon>Paraburkholderia</taxon>
    </lineage>
</organism>
<evidence type="ECO:0000313" key="1">
    <source>
        <dbReference type="EMBL" id="MFL9883232.1"/>
    </source>
</evidence>
<gene>
    <name evidence="1" type="ORF">PQR66_09360</name>
</gene>
<keyword evidence="2" id="KW-1185">Reference proteome</keyword>
<sequence>MSTYTHPAYGKLAWFYTDQKLPLQVLQSANGYYIGTSVNNEPVSRESEYFPSRPDAETAMRNGIWTQRVTP</sequence>
<reference evidence="1 2" key="1">
    <citation type="journal article" date="2024" name="Chem. Sci.">
        <title>Discovery of megapolipeptins by genome mining of a Burkholderiales bacteria collection.</title>
        <authorList>
            <person name="Paulo B.S."/>
            <person name="Recchia M.J.J."/>
            <person name="Lee S."/>
            <person name="Fergusson C.H."/>
            <person name="Romanowski S.B."/>
            <person name="Hernandez A."/>
            <person name="Krull N."/>
            <person name="Liu D.Y."/>
            <person name="Cavanagh H."/>
            <person name="Bos A."/>
            <person name="Gray C.A."/>
            <person name="Murphy B.T."/>
            <person name="Linington R.G."/>
            <person name="Eustaquio A.S."/>
        </authorList>
    </citation>
    <scope>NUCLEOTIDE SEQUENCE [LARGE SCALE GENOMIC DNA]</scope>
    <source>
        <strain evidence="1 2">RL16-012-BIC-B</strain>
    </source>
</reference>
<dbReference type="RefSeq" id="WP_408326215.1">
    <property type="nucleotide sequence ID" value="NZ_JAQQFH010000002.1"/>
</dbReference>
<dbReference type="Proteomes" id="UP001629249">
    <property type="component" value="Unassembled WGS sequence"/>
</dbReference>
<name>A0ABW8ZK09_9BURK</name>
<accession>A0ABW8ZK09</accession>
<proteinExistence type="predicted"/>
<evidence type="ECO:0000313" key="2">
    <source>
        <dbReference type="Proteomes" id="UP001629249"/>
    </source>
</evidence>